<dbReference type="Proteomes" id="UP001183607">
    <property type="component" value="Unassembled WGS sequence"/>
</dbReference>
<comment type="similarity">
    <text evidence="1">Belongs to the UPF0337 (CsbD) family.</text>
</comment>
<feature type="compositionally biased region" description="Basic and acidic residues" evidence="2">
    <location>
        <begin position="11"/>
        <end position="32"/>
    </location>
</feature>
<evidence type="ECO:0000313" key="5">
    <source>
        <dbReference type="Proteomes" id="UP001183607"/>
    </source>
</evidence>
<evidence type="ECO:0000256" key="1">
    <source>
        <dbReference type="ARBA" id="ARBA00009129"/>
    </source>
</evidence>
<dbReference type="Gene3D" id="1.10.1470.10">
    <property type="entry name" value="YjbJ"/>
    <property type="match status" value="1"/>
</dbReference>
<dbReference type="Pfam" id="PF05532">
    <property type="entry name" value="CsbD"/>
    <property type="match status" value="1"/>
</dbReference>
<dbReference type="SUPFAM" id="SSF69047">
    <property type="entry name" value="Hypothetical protein YjbJ"/>
    <property type="match status" value="1"/>
</dbReference>
<feature type="compositionally biased region" description="Basic residues" evidence="2">
    <location>
        <begin position="1"/>
        <end position="10"/>
    </location>
</feature>
<feature type="region of interest" description="Disordered" evidence="2">
    <location>
        <begin position="1"/>
        <end position="66"/>
    </location>
</feature>
<comment type="caution">
    <text evidence="4">The sequence shown here is derived from an EMBL/GenBank/DDBJ whole genome shotgun (WGS) entry which is preliminary data.</text>
</comment>
<dbReference type="RefSeq" id="WP_043255283.1">
    <property type="nucleotide sequence ID" value="NZ_JAVRER010000032.1"/>
</dbReference>
<feature type="domain" description="CsbD-like" evidence="3">
    <location>
        <begin position="15"/>
        <end position="66"/>
    </location>
</feature>
<sequence>MAAKHGKHAHRTDQKATARAERVKGAVKEKAGKLVGNERLQAEGGVERSRGDMRQAKEKVKDAFRH</sequence>
<dbReference type="InterPro" id="IPR036629">
    <property type="entry name" value="YjbJ_sf"/>
</dbReference>
<reference evidence="5" key="1">
    <citation type="submission" date="2023-07" db="EMBL/GenBank/DDBJ databases">
        <title>30 novel species of actinomycetes from the DSMZ collection.</title>
        <authorList>
            <person name="Nouioui I."/>
        </authorList>
    </citation>
    <scope>NUCLEOTIDE SEQUENCE [LARGE SCALE GENOMIC DNA]</scope>
    <source>
        <strain evidence="5">DSM 41982</strain>
    </source>
</reference>
<evidence type="ECO:0000259" key="3">
    <source>
        <dbReference type="Pfam" id="PF05532"/>
    </source>
</evidence>
<proteinExistence type="inferred from homology"/>
<dbReference type="EMBL" id="JAVRER010000032">
    <property type="protein sequence ID" value="MDT0417763.1"/>
    <property type="molecule type" value="Genomic_DNA"/>
</dbReference>
<protein>
    <submittedName>
        <fullName evidence="4">CsbD family protein</fullName>
    </submittedName>
</protein>
<feature type="compositionally biased region" description="Basic and acidic residues" evidence="2">
    <location>
        <begin position="45"/>
        <end position="66"/>
    </location>
</feature>
<gene>
    <name evidence="4" type="ORF">RM574_19965</name>
</gene>
<evidence type="ECO:0000313" key="4">
    <source>
        <dbReference type="EMBL" id="MDT0417763.1"/>
    </source>
</evidence>
<name>A0ABD5EAV2_9ACTN</name>
<accession>A0ABD5EAV2</accession>
<dbReference type="InterPro" id="IPR008462">
    <property type="entry name" value="CsbD"/>
</dbReference>
<organism evidence="4 5">
    <name type="scientific">Streptomyces evansiae</name>
    <dbReference type="NCBI Taxonomy" id="3075535"/>
    <lineage>
        <taxon>Bacteria</taxon>
        <taxon>Bacillati</taxon>
        <taxon>Actinomycetota</taxon>
        <taxon>Actinomycetes</taxon>
        <taxon>Kitasatosporales</taxon>
        <taxon>Streptomycetaceae</taxon>
        <taxon>Streptomyces</taxon>
    </lineage>
</organism>
<dbReference type="AlphaFoldDB" id="A0ABD5EAV2"/>
<evidence type="ECO:0000256" key="2">
    <source>
        <dbReference type="SAM" id="MobiDB-lite"/>
    </source>
</evidence>